<dbReference type="EMBL" id="VXIV02000390">
    <property type="protein sequence ID" value="KAF6038623.1"/>
    <property type="molecule type" value="Genomic_DNA"/>
</dbReference>
<evidence type="ECO:0000313" key="6">
    <source>
        <dbReference type="Proteomes" id="UP000593567"/>
    </source>
</evidence>
<feature type="chain" id="PRO_5029883182" evidence="3">
    <location>
        <begin position="24"/>
        <end position="214"/>
    </location>
</feature>
<accession>A0A7J7KK48</accession>
<name>A0A7J7KK48_BUGNE</name>
<dbReference type="Gene3D" id="2.10.90.10">
    <property type="entry name" value="Cystine-knot cytokines"/>
    <property type="match status" value="1"/>
</dbReference>
<keyword evidence="6" id="KW-1185">Reference proteome</keyword>
<sequence length="214" mass="24812">MKYKKEDNFVLLTLIMIFTLSRAHPHLKNNDQQKLDNSKSKKISLKNNLDSDNLKLNLTLAERSLLSPYIQFSSTKPADPPTIFQEEDRRRRSTEHLSISVCESLRAWSQPETAMDYHGNEVTVMSMIDQNGSRQHQYIYETFCVNEDESCTGIDTTAYTSKCQTKQIWVNALVKNSLNQIGWTKIKVRGACNCFLWSKSVEPESIWESLLRRR</sequence>
<proteinExistence type="inferred from homology"/>
<reference evidence="5" key="1">
    <citation type="submission" date="2020-06" db="EMBL/GenBank/DDBJ databases">
        <title>Draft genome of Bugula neritina, a colonial animal packing powerful symbionts and potential medicines.</title>
        <authorList>
            <person name="Rayko M."/>
        </authorList>
    </citation>
    <scope>NUCLEOTIDE SEQUENCE [LARGE SCALE GENOMIC DNA]</scope>
    <source>
        <strain evidence="5">Kwan_BN1</strain>
    </source>
</reference>
<keyword evidence="3" id="KW-0732">Signal</keyword>
<dbReference type="GO" id="GO:0021675">
    <property type="term" value="P:nerve development"/>
    <property type="evidence" value="ECO:0007669"/>
    <property type="project" value="TreeGrafter"/>
</dbReference>
<evidence type="ECO:0000313" key="5">
    <source>
        <dbReference type="EMBL" id="KAF6038623.1"/>
    </source>
</evidence>
<evidence type="ECO:0000256" key="1">
    <source>
        <dbReference type="ARBA" id="ARBA00010783"/>
    </source>
</evidence>
<dbReference type="InterPro" id="IPR020408">
    <property type="entry name" value="Nerve_growth_factor-like"/>
</dbReference>
<organism evidence="5 6">
    <name type="scientific">Bugula neritina</name>
    <name type="common">Brown bryozoan</name>
    <name type="synonym">Sertularia neritina</name>
    <dbReference type="NCBI Taxonomy" id="10212"/>
    <lineage>
        <taxon>Eukaryota</taxon>
        <taxon>Metazoa</taxon>
        <taxon>Spiralia</taxon>
        <taxon>Lophotrochozoa</taxon>
        <taxon>Bryozoa</taxon>
        <taxon>Gymnolaemata</taxon>
        <taxon>Cheilostomatida</taxon>
        <taxon>Flustrina</taxon>
        <taxon>Buguloidea</taxon>
        <taxon>Bugulidae</taxon>
        <taxon>Bugula</taxon>
    </lineage>
</organism>
<dbReference type="GO" id="GO:0008083">
    <property type="term" value="F:growth factor activity"/>
    <property type="evidence" value="ECO:0007669"/>
    <property type="project" value="UniProtKB-KW"/>
</dbReference>
<evidence type="ECO:0000259" key="4">
    <source>
        <dbReference type="SMART" id="SM00140"/>
    </source>
</evidence>
<dbReference type="PANTHER" id="PTHR11589">
    <property type="entry name" value="NERVE GROWTH FACTOR NGF -RELATED"/>
    <property type="match status" value="1"/>
</dbReference>
<keyword evidence="2" id="KW-0339">Growth factor</keyword>
<dbReference type="InterPro" id="IPR002072">
    <property type="entry name" value="Nerve_growth_factor-rel"/>
</dbReference>
<dbReference type="OrthoDB" id="8959386at2759"/>
<dbReference type="GO" id="GO:0005163">
    <property type="term" value="F:nerve growth factor receptor binding"/>
    <property type="evidence" value="ECO:0007669"/>
    <property type="project" value="TreeGrafter"/>
</dbReference>
<comment type="similarity">
    <text evidence="1">Belongs to the NGF-beta family.</text>
</comment>
<dbReference type="Proteomes" id="UP000593567">
    <property type="component" value="Unassembled WGS sequence"/>
</dbReference>
<dbReference type="PANTHER" id="PTHR11589:SF11">
    <property type="entry name" value="PREPRO-NEUROTROPHIN"/>
    <property type="match status" value="1"/>
</dbReference>
<dbReference type="GO" id="GO:0048812">
    <property type="term" value="P:neuron projection morphogenesis"/>
    <property type="evidence" value="ECO:0007669"/>
    <property type="project" value="TreeGrafter"/>
</dbReference>
<dbReference type="PROSITE" id="PS50270">
    <property type="entry name" value="NGF_2"/>
    <property type="match status" value="1"/>
</dbReference>
<dbReference type="SUPFAM" id="SSF57501">
    <property type="entry name" value="Cystine-knot cytokines"/>
    <property type="match status" value="1"/>
</dbReference>
<dbReference type="Pfam" id="PF00243">
    <property type="entry name" value="NGF"/>
    <property type="match status" value="1"/>
</dbReference>
<evidence type="ECO:0000256" key="2">
    <source>
        <dbReference type="ARBA" id="ARBA00023030"/>
    </source>
</evidence>
<comment type="caution">
    <text evidence="5">The sequence shown here is derived from an EMBL/GenBank/DDBJ whole genome shotgun (WGS) entry which is preliminary data.</text>
</comment>
<dbReference type="PRINTS" id="PR00268">
    <property type="entry name" value="NGF"/>
</dbReference>
<dbReference type="AlphaFoldDB" id="A0A7J7KK48"/>
<dbReference type="GO" id="GO:0043524">
    <property type="term" value="P:negative regulation of neuron apoptotic process"/>
    <property type="evidence" value="ECO:0007669"/>
    <property type="project" value="TreeGrafter"/>
</dbReference>
<dbReference type="InterPro" id="IPR029034">
    <property type="entry name" value="Cystine-knot_cytokine"/>
</dbReference>
<dbReference type="GO" id="GO:0007169">
    <property type="term" value="P:cell surface receptor protein tyrosine kinase signaling pathway"/>
    <property type="evidence" value="ECO:0007669"/>
    <property type="project" value="TreeGrafter"/>
</dbReference>
<dbReference type="GO" id="GO:0038180">
    <property type="term" value="P:nerve growth factor signaling pathway"/>
    <property type="evidence" value="ECO:0007669"/>
    <property type="project" value="TreeGrafter"/>
</dbReference>
<evidence type="ECO:0000256" key="3">
    <source>
        <dbReference type="SAM" id="SignalP"/>
    </source>
</evidence>
<gene>
    <name evidence="5" type="ORF">EB796_003069</name>
</gene>
<dbReference type="SMART" id="SM00140">
    <property type="entry name" value="NGF"/>
    <property type="match status" value="1"/>
</dbReference>
<protein>
    <submittedName>
        <fullName evidence="5">NTF3</fullName>
    </submittedName>
</protein>
<feature type="domain" description="Nerve growth factor-related" evidence="4">
    <location>
        <begin position="100"/>
        <end position="195"/>
    </location>
</feature>
<feature type="signal peptide" evidence="3">
    <location>
        <begin position="1"/>
        <end position="23"/>
    </location>
</feature>